<organism evidence="1">
    <name type="scientific">bioreactor metagenome</name>
    <dbReference type="NCBI Taxonomy" id="1076179"/>
    <lineage>
        <taxon>unclassified sequences</taxon>
        <taxon>metagenomes</taxon>
        <taxon>ecological metagenomes</taxon>
    </lineage>
</organism>
<evidence type="ECO:0000313" key="1">
    <source>
        <dbReference type="EMBL" id="MPL69794.1"/>
    </source>
</evidence>
<comment type="caution">
    <text evidence="1">The sequence shown here is derived from an EMBL/GenBank/DDBJ whole genome shotgun (WGS) entry which is preliminary data.</text>
</comment>
<proteinExistence type="predicted"/>
<accession>A0A644TS48</accession>
<protein>
    <submittedName>
        <fullName evidence="1">Uncharacterized protein</fullName>
    </submittedName>
</protein>
<gene>
    <name evidence="1" type="ORF">SDC9_15543</name>
</gene>
<dbReference type="EMBL" id="VSSQ01000049">
    <property type="protein sequence ID" value="MPL69794.1"/>
    <property type="molecule type" value="Genomic_DNA"/>
</dbReference>
<dbReference type="AlphaFoldDB" id="A0A644TS48"/>
<name>A0A644TS48_9ZZZZ</name>
<sequence length="70" mass="8024">MPEAKEPALVIIKASGIDRFQESLHRKVIVEGIKDLLKSQRLALKTSDQPYALNIRNTICIQADYNYFTF</sequence>
<reference evidence="1" key="1">
    <citation type="submission" date="2019-08" db="EMBL/GenBank/DDBJ databases">
        <authorList>
            <person name="Kucharzyk K."/>
            <person name="Murdoch R.W."/>
            <person name="Higgins S."/>
            <person name="Loffler F."/>
        </authorList>
    </citation>
    <scope>NUCLEOTIDE SEQUENCE</scope>
</reference>